<dbReference type="SUPFAM" id="SSF55073">
    <property type="entry name" value="Nucleotide cyclase"/>
    <property type="match status" value="1"/>
</dbReference>
<evidence type="ECO:0000259" key="4">
    <source>
        <dbReference type="PROSITE" id="PS50887"/>
    </source>
</evidence>
<dbReference type="CDD" id="cd01949">
    <property type="entry name" value="GGDEF"/>
    <property type="match status" value="1"/>
</dbReference>
<dbReference type="InterPro" id="IPR001633">
    <property type="entry name" value="EAL_dom"/>
</dbReference>
<proteinExistence type="predicted"/>
<dbReference type="EMBL" id="JAPEVI010000003">
    <property type="protein sequence ID" value="MCX2722996.1"/>
    <property type="molecule type" value="Genomic_DNA"/>
</dbReference>
<feature type="domain" description="EAL" evidence="3">
    <location>
        <begin position="673"/>
        <end position="923"/>
    </location>
</feature>
<dbReference type="Gene3D" id="3.30.450.20">
    <property type="entry name" value="PAS domain"/>
    <property type="match status" value="1"/>
</dbReference>
<keyword evidence="2" id="KW-0472">Membrane</keyword>
<evidence type="ECO:0000259" key="3">
    <source>
        <dbReference type="PROSITE" id="PS50883"/>
    </source>
</evidence>
<dbReference type="SMART" id="SM00267">
    <property type="entry name" value="GGDEF"/>
    <property type="match status" value="1"/>
</dbReference>
<feature type="domain" description="GGDEF" evidence="4">
    <location>
        <begin position="532"/>
        <end position="664"/>
    </location>
</feature>
<feature type="transmembrane region" description="Helical" evidence="2">
    <location>
        <begin position="274"/>
        <end position="295"/>
    </location>
</feature>
<dbReference type="Proteomes" id="UP001300261">
    <property type="component" value="Unassembled WGS sequence"/>
</dbReference>
<organism evidence="5 6">
    <name type="scientific">Roseibium salinum</name>
    <dbReference type="NCBI Taxonomy" id="1604349"/>
    <lineage>
        <taxon>Bacteria</taxon>
        <taxon>Pseudomonadati</taxon>
        <taxon>Pseudomonadota</taxon>
        <taxon>Alphaproteobacteria</taxon>
        <taxon>Hyphomicrobiales</taxon>
        <taxon>Stappiaceae</taxon>
        <taxon>Roseibium</taxon>
    </lineage>
</organism>
<protein>
    <submittedName>
        <fullName evidence="5">EAL domain-containing protein</fullName>
    </submittedName>
</protein>
<dbReference type="CDD" id="cd01948">
    <property type="entry name" value="EAL"/>
    <property type="match status" value="1"/>
</dbReference>
<evidence type="ECO:0000256" key="2">
    <source>
        <dbReference type="SAM" id="Phobius"/>
    </source>
</evidence>
<dbReference type="InterPro" id="IPR035919">
    <property type="entry name" value="EAL_sf"/>
</dbReference>
<dbReference type="Pfam" id="PF00990">
    <property type="entry name" value="GGDEF"/>
    <property type="match status" value="1"/>
</dbReference>
<keyword evidence="6" id="KW-1185">Reference proteome</keyword>
<comment type="caution">
    <text evidence="5">The sequence shown here is derived from an EMBL/GenBank/DDBJ whole genome shotgun (WGS) entry which is preliminary data.</text>
</comment>
<dbReference type="InterPro" id="IPR035965">
    <property type="entry name" value="PAS-like_dom_sf"/>
</dbReference>
<dbReference type="PROSITE" id="PS50883">
    <property type="entry name" value="EAL"/>
    <property type="match status" value="1"/>
</dbReference>
<dbReference type="Pfam" id="PF05226">
    <property type="entry name" value="CHASE2"/>
    <property type="match status" value="1"/>
</dbReference>
<dbReference type="InterPro" id="IPR043128">
    <property type="entry name" value="Rev_trsase/Diguanyl_cyclase"/>
</dbReference>
<dbReference type="Pfam" id="PF00563">
    <property type="entry name" value="EAL"/>
    <property type="match status" value="1"/>
</dbReference>
<dbReference type="SMART" id="SM01080">
    <property type="entry name" value="CHASE2"/>
    <property type="match status" value="1"/>
</dbReference>
<feature type="transmembrane region" description="Helical" evidence="2">
    <location>
        <begin position="12"/>
        <end position="32"/>
    </location>
</feature>
<dbReference type="PANTHER" id="PTHR44757:SF2">
    <property type="entry name" value="BIOFILM ARCHITECTURE MAINTENANCE PROTEIN MBAA"/>
    <property type="match status" value="1"/>
</dbReference>
<feature type="transmembrane region" description="Helical" evidence="2">
    <location>
        <begin position="329"/>
        <end position="349"/>
    </location>
</feature>
<dbReference type="InterPro" id="IPR029787">
    <property type="entry name" value="Nucleotide_cyclase"/>
</dbReference>
<keyword evidence="1" id="KW-0175">Coiled coil</keyword>
<dbReference type="SUPFAM" id="SSF55785">
    <property type="entry name" value="PYP-like sensor domain (PAS domain)"/>
    <property type="match status" value="1"/>
</dbReference>
<dbReference type="Gene3D" id="3.30.70.270">
    <property type="match status" value="1"/>
</dbReference>
<evidence type="ECO:0000256" key="1">
    <source>
        <dbReference type="SAM" id="Coils"/>
    </source>
</evidence>
<feature type="coiled-coil region" evidence="1">
    <location>
        <begin position="652"/>
        <end position="679"/>
    </location>
</feature>
<sequence length="923" mass="100603">MLHWQAGTTKRILDACLAAFAVIAAVAVLYMAGAVTVLDRFLWETRFGLDHRPVSGNIVLVDIDARSLDELGVWPLPRRLFADLTDRLAAEGAQDIVFDVDFSSASNPEDDALLADAIERAGNVSLAVFRQPASSAGTAGEIVNRPLDRFLDAAWPVVVMVPVESDSRVWRNLYGYPIDGSPEISAAALLGGHTGKATGAFGLDYGIAIDRMQRVSLVDVLGGTVTPDSFRGKKVIIGASAQELRDVFPVPVHGFLPGSVIQALGAESIAQGRAMVVDGEAIAVLTALAIFFVLLMTRMEGWLVKVLILMLTACAFEIVAFGVQTSAPILVATASGHFVLLFAAASIVIRELGFLKFLSYLATVSRRNSERMLGLVFDESFDAIVVLGGDGRITAASRAARSLFASEALVGMMAETVLPKDLVEETLAVLDARQDRKPVPKVLIVPLESGKRQVIEYVVTRSEKTIVRANRRQDVKTQSLACLTCRDVTEERESAERLEYLARFDPITGLLNRSGFEQELQRQTRTAGRMGESLCLIQFAIANLDQIIASLGFSYGDTLRQAVASRLKSHLAQEAVWSAISVDVFAGVFVCGPDGDEGLQMIEALRDVICEDYTIDGARISVQLKFGYQLADGQTPPDILLKNSGNALARARRDLQVSVVAFRQELEDALERRRTLETELFKAIVRDELRMEYQPLVNLADRSVFGAEALLRWNHRQLGPISPAEFIPIAEENGYIVDLGAWAMNRAMKEALTWSNPLKLSINISAIQISRGNLVTTVAEALERTGFPAQRLDLEITESLFIDESLDLKSCMEELKALGCSFSLDDFGTGYSSLGYIPKYPFSKIKLDRSFVRRSIEAKQDVAVIEAVLHLARGFGMSVVVEGIETPDQAAKLLELGCPCGQGYLFGRPMGSAEFSSQLLKAA</sequence>
<name>A0ABT3R1M9_9HYPH</name>
<dbReference type="SUPFAM" id="SSF141868">
    <property type="entry name" value="EAL domain-like"/>
    <property type="match status" value="1"/>
</dbReference>
<keyword evidence="2" id="KW-1133">Transmembrane helix</keyword>
<dbReference type="PROSITE" id="PS50887">
    <property type="entry name" value="GGDEF"/>
    <property type="match status" value="1"/>
</dbReference>
<dbReference type="InterPro" id="IPR007890">
    <property type="entry name" value="CHASE2"/>
</dbReference>
<accession>A0ABT3R1M9</accession>
<dbReference type="RefSeq" id="WP_265962659.1">
    <property type="nucleotide sequence ID" value="NZ_JAPEVI010000003.1"/>
</dbReference>
<dbReference type="SMART" id="SM00052">
    <property type="entry name" value="EAL"/>
    <property type="match status" value="1"/>
</dbReference>
<gene>
    <name evidence="5" type="ORF">ON753_11520</name>
</gene>
<evidence type="ECO:0000313" key="5">
    <source>
        <dbReference type="EMBL" id="MCX2722996.1"/>
    </source>
</evidence>
<feature type="transmembrane region" description="Helical" evidence="2">
    <location>
        <begin position="302"/>
        <end position="323"/>
    </location>
</feature>
<dbReference type="InterPro" id="IPR000160">
    <property type="entry name" value="GGDEF_dom"/>
</dbReference>
<dbReference type="Gene3D" id="3.20.20.450">
    <property type="entry name" value="EAL domain"/>
    <property type="match status" value="1"/>
</dbReference>
<reference evidence="5 6" key="1">
    <citation type="journal article" date="2016" name="Int. J. Syst. Evol. Microbiol.">
        <title>Labrenzia salina sp. nov., isolated from the rhizosphere of the halophyte Arthrocnemum macrostachyum.</title>
        <authorList>
            <person name="Camacho M."/>
            <person name="Redondo-Gomez S."/>
            <person name="Rodriguez-Llorente I."/>
            <person name="Rohde M."/>
            <person name="Sproer C."/>
            <person name="Schumann P."/>
            <person name="Klenk H.P."/>
            <person name="Montero-Calasanz M.D.C."/>
        </authorList>
    </citation>
    <scope>NUCLEOTIDE SEQUENCE [LARGE SCALE GENOMIC DNA]</scope>
    <source>
        <strain evidence="5 6">DSM 29163</strain>
    </source>
</reference>
<dbReference type="SMART" id="SM00091">
    <property type="entry name" value="PAS"/>
    <property type="match status" value="1"/>
</dbReference>
<dbReference type="InterPro" id="IPR052155">
    <property type="entry name" value="Biofilm_reg_signaling"/>
</dbReference>
<evidence type="ECO:0000313" key="6">
    <source>
        <dbReference type="Proteomes" id="UP001300261"/>
    </source>
</evidence>
<dbReference type="NCBIfam" id="TIGR00229">
    <property type="entry name" value="sensory_box"/>
    <property type="match status" value="1"/>
</dbReference>
<dbReference type="PANTHER" id="PTHR44757">
    <property type="entry name" value="DIGUANYLATE CYCLASE DGCP"/>
    <property type="match status" value="1"/>
</dbReference>
<keyword evidence="2" id="KW-0812">Transmembrane</keyword>
<dbReference type="InterPro" id="IPR000014">
    <property type="entry name" value="PAS"/>
</dbReference>